<feature type="region of interest" description="Disordered" evidence="6">
    <location>
        <begin position="271"/>
        <end position="299"/>
    </location>
</feature>
<name>A0A922HSW4_DERFA</name>
<dbReference type="GO" id="GO:0008270">
    <property type="term" value="F:zinc ion binding"/>
    <property type="evidence" value="ECO:0007669"/>
    <property type="project" value="UniProtKB-KW"/>
</dbReference>
<feature type="coiled-coil region" evidence="5">
    <location>
        <begin position="6"/>
        <end position="40"/>
    </location>
</feature>
<gene>
    <name evidence="8" type="ORF">DERF_011419</name>
</gene>
<evidence type="ECO:0000256" key="1">
    <source>
        <dbReference type="ARBA" id="ARBA00022723"/>
    </source>
</evidence>
<evidence type="ECO:0000313" key="9">
    <source>
        <dbReference type="Proteomes" id="UP000790347"/>
    </source>
</evidence>
<dbReference type="InterPro" id="IPR001876">
    <property type="entry name" value="Znf_RanBP2"/>
</dbReference>
<dbReference type="Proteomes" id="UP000790347">
    <property type="component" value="Unassembled WGS sequence"/>
</dbReference>
<reference evidence="8" key="2">
    <citation type="journal article" date="2022" name="Res Sq">
        <title>Comparative Genomics Reveals Insights into the Divergent Evolution of Astigmatic Mites and Household Pest Adaptations.</title>
        <authorList>
            <person name="Xiong Q."/>
            <person name="Wan A.T.-Y."/>
            <person name="Liu X.-Y."/>
            <person name="Fung C.S.-H."/>
            <person name="Xiao X."/>
            <person name="Malainual N."/>
            <person name="Hou J."/>
            <person name="Wang L."/>
            <person name="Wang M."/>
            <person name="Yang K."/>
            <person name="Cui Y."/>
            <person name="Leung E."/>
            <person name="Nong W."/>
            <person name="Shin S.-K."/>
            <person name="Au S."/>
            <person name="Jeong K.Y."/>
            <person name="Chew F.T."/>
            <person name="Hui J."/>
            <person name="Leung T.F."/>
            <person name="Tungtrongchitr A."/>
            <person name="Zhong N."/>
            <person name="Liu Z."/>
            <person name="Tsui S."/>
        </authorList>
    </citation>
    <scope>NUCLEOTIDE SEQUENCE</scope>
    <source>
        <strain evidence="8">Derf</strain>
        <tissue evidence="8">Whole organism</tissue>
    </source>
</reference>
<organism evidence="8 9">
    <name type="scientific">Dermatophagoides farinae</name>
    <name type="common">American house dust mite</name>
    <dbReference type="NCBI Taxonomy" id="6954"/>
    <lineage>
        <taxon>Eukaryota</taxon>
        <taxon>Metazoa</taxon>
        <taxon>Ecdysozoa</taxon>
        <taxon>Arthropoda</taxon>
        <taxon>Chelicerata</taxon>
        <taxon>Arachnida</taxon>
        <taxon>Acari</taxon>
        <taxon>Acariformes</taxon>
        <taxon>Sarcoptiformes</taxon>
        <taxon>Astigmata</taxon>
        <taxon>Psoroptidia</taxon>
        <taxon>Analgoidea</taxon>
        <taxon>Pyroglyphidae</taxon>
        <taxon>Dermatophagoidinae</taxon>
        <taxon>Dermatophagoides</taxon>
    </lineage>
</organism>
<evidence type="ECO:0000256" key="6">
    <source>
        <dbReference type="SAM" id="MobiDB-lite"/>
    </source>
</evidence>
<sequence length="299" mass="34492">MEFEGLNNQIEKFNILQDEMDKVEQIRQRLRDRTKELEKEVYEQRYVNQISTLTEENLKLMLDVHLLSYQCDLLTFNNNNNNNRNAQNNPYGYGPSRFNNPYMNRMVPSRPLIAIPDMIAGPSFMINRNQVEPCLDIDNNILSRRLPHSNQIAATLQPCKLISSNTNTTTNNNNNQKSPPLPPRPNRQQHPSRSPPPPPPPSSSQYKSGGHDHHRHPMMMTNDSQQRKWKCARCTFENSESLNKCEVCEFARLVPPLDTIITNNLDSLHTLADSKHSPTSPSPPTHGHHGKKWNKRHNH</sequence>
<dbReference type="EMBL" id="ASGP02000005">
    <property type="protein sequence ID" value="KAH9506700.1"/>
    <property type="molecule type" value="Genomic_DNA"/>
</dbReference>
<dbReference type="SMART" id="SM00547">
    <property type="entry name" value="ZnF_RBZ"/>
    <property type="match status" value="1"/>
</dbReference>
<accession>A0A922HSW4</accession>
<keyword evidence="1" id="KW-0479">Metal-binding</keyword>
<evidence type="ECO:0000313" key="8">
    <source>
        <dbReference type="EMBL" id="KAH9506700.1"/>
    </source>
</evidence>
<reference evidence="8" key="1">
    <citation type="submission" date="2013-05" db="EMBL/GenBank/DDBJ databases">
        <authorList>
            <person name="Yim A.K.Y."/>
            <person name="Chan T.F."/>
            <person name="Ji K.M."/>
            <person name="Liu X.Y."/>
            <person name="Zhou J.W."/>
            <person name="Li R.Q."/>
            <person name="Yang K.Y."/>
            <person name="Li J."/>
            <person name="Li M."/>
            <person name="Law P.T.W."/>
            <person name="Wu Y.L."/>
            <person name="Cai Z.L."/>
            <person name="Qin H."/>
            <person name="Bao Y."/>
            <person name="Leung R.K.K."/>
            <person name="Ng P.K.S."/>
            <person name="Zou J."/>
            <person name="Zhong X.J."/>
            <person name="Ran P.X."/>
            <person name="Zhong N.S."/>
            <person name="Liu Z.G."/>
            <person name="Tsui S.K.W."/>
        </authorList>
    </citation>
    <scope>NUCLEOTIDE SEQUENCE</scope>
    <source>
        <strain evidence="8">Derf</strain>
        <tissue evidence="8">Whole organism</tissue>
    </source>
</reference>
<keyword evidence="2 4" id="KW-0863">Zinc-finger</keyword>
<evidence type="ECO:0000259" key="7">
    <source>
        <dbReference type="PROSITE" id="PS50199"/>
    </source>
</evidence>
<feature type="domain" description="RanBP2-type" evidence="7">
    <location>
        <begin position="225"/>
        <end position="254"/>
    </location>
</feature>
<evidence type="ECO:0000256" key="2">
    <source>
        <dbReference type="ARBA" id="ARBA00022771"/>
    </source>
</evidence>
<keyword evidence="3" id="KW-0862">Zinc</keyword>
<proteinExistence type="predicted"/>
<keyword evidence="5" id="KW-0175">Coiled coil</keyword>
<dbReference type="PROSITE" id="PS50199">
    <property type="entry name" value="ZF_RANBP2_2"/>
    <property type="match status" value="1"/>
</dbReference>
<evidence type="ECO:0000256" key="5">
    <source>
        <dbReference type="SAM" id="Coils"/>
    </source>
</evidence>
<feature type="compositionally biased region" description="Pro residues" evidence="6">
    <location>
        <begin position="193"/>
        <end position="202"/>
    </location>
</feature>
<comment type="caution">
    <text evidence="8">The sequence shown here is derived from an EMBL/GenBank/DDBJ whole genome shotgun (WGS) entry which is preliminary data.</text>
</comment>
<protein>
    <recommendedName>
        <fullName evidence="7">RanBP2-type domain-containing protein</fullName>
    </recommendedName>
</protein>
<feature type="region of interest" description="Disordered" evidence="6">
    <location>
        <begin position="163"/>
        <end position="226"/>
    </location>
</feature>
<keyword evidence="9" id="KW-1185">Reference proteome</keyword>
<feature type="compositionally biased region" description="Low complexity" evidence="6">
    <location>
        <begin position="165"/>
        <end position="175"/>
    </location>
</feature>
<feature type="compositionally biased region" description="Basic residues" evidence="6">
    <location>
        <begin position="286"/>
        <end position="299"/>
    </location>
</feature>
<dbReference type="PROSITE" id="PS01358">
    <property type="entry name" value="ZF_RANBP2_1"/>
    <property type="match status" value="1"/>
</dbReference>
<dbReference type="SUPFAM" id="SSF90209">
    <property type="entry name" value="Ran binding protein zinc finger-like"/>
    <property type="match status" value="1"/>
</dbReference>
<dbReference type="AlphaFoldDB" id="A0A922HSW4"/>
<dbReference type="InterPro" id="IPR036443">
    <property type="entry name" value="Znf_RanBP2_sf"/>
</dbReference>
<evidence type="ECO:0000256" key="3">
    <source>
        <dbReference type="ARBA" id="ARBA00022833"/>
    </source>
</evidence>
<dbReference type="Gene3D" id="2.30.30.380">
    <property type="entry name" value="Zn-finger domain of Sec23/24"/>
    <property type="match status" value="1"/>
</dbReference>
<evidence type="ECO:0000256" key="4">
    <source>
        <dbReference type="PROSITE-ProRule" id="PRU00322"/>
    </source>
</evidence>